<dbReference type="GO" id="GO:0000379">
    <property type="term" value="P:tRNA-type intron splice site recognition and cleavage"/>
    <property type="evidence" value="ECO:0007669"/>
    <property type="project" value="TreeGrafter"/>
</dbReference>
<dbReference type="InterPro" id="IPR006677">
    <property type="entry name" value="tRNA_intron_Endonuc_cat-like"/>
</dbReference>
<feature type="domain" description="tRNA intron endonuclease catalytic" evidence="6">
    <location>
        <begin position="107"/>
        <end position="182"/>
    </location>
</feature>
<gene>
    <name evidence="8" type="primary">PARPA_06207.1 scaffold 21352</name>
</gene>
<feature type="domain" description="TSEN34 N-terminal" evidence="7">
    <location>
        <begin position="6"/>
        <end position="73"/>
    </location>
</feature>
<dbReference type="GO" id="GO:0005634">
    <property type="term" value="C:nucleus"/>
    <property type="evidence" value="ECO:0007669"/>
    <property type="project" value="UniProtKB-ARBA"/>
</dbReference>
<evidence type="ECO:0000256" key="4">
    <source>
        <dbReference type="ARBA" id="ARBA00023239"/>
    </source>
</evidence>
<name>A0A0B7NA35_9FUNG</name>
<dbReference type="InterPro" id="IPR011856">
    <property type="entry name" value="tRNA_endonuc-like_dom_sf"/>
</dbReference>
<keyword evidence="4" id="KW-0456">Lyase</keyword>
<dbReference type="STRING" id="35722.A0A0B7NA35"/>
<dbReference type="PANTHER" id="PTHR13070">
    <property type="entry name" value="TRNA-SPLICING ENDONUCLEASE SUBUNIT SEN34-RELATED"/>
    <property type="match status" value="1"/>
</dbReference>
<dbReference type="InterPro" id="IPR059049">
    <property type="entry name" value="TSEN34_N"/>
</dbReference>
<dbReference type="InterPro" id="IPR036167">
    <property type="entry name" value="tRNA_intron_Endo_cat-like_sf"/>
</dbReference>
<dbReference type="GO" id="GO:0000213">
    <property type="term" value="F:tRNA-intron lyase activity"/>
    <property type="evidence" value="ECO:0007669"/>
    <property type="project" value="UniProtKB-EC"/>
</dbReference>
<dbReference type="InterPro" id="IPR006676">
    <property type="entry name" value="tRNA_splic"/>
</dbReference>
<keyword evidence="3" id="KW-0819">tRNA processing</keyword>
<dbReference type="NCBIfam" id="TIGR00324">
    <property type="entry name" value="endA"/>
    <property type="match status" value="1"/>
</dbReference>
<evidence type="ECO:0000313" key="8">
    <source>
        <dbReference type="EMBL" id="CEP12273.1"/>
    </source>
</evidence>
<dbReference type="Pfam" id="PF01974">
    <property type="entry name" value="tRNA_int_endo"/>
    <property type="match status" value="1"/>
</dbReference>
<dbReference type="EMBL" id="LN727599">
    <property type="protein sequence ID" value="CEP12273.1"/>
    <property type="molecule type" value="Genomic_DNA"/>
</dbReference>
<sequence length="193" mass="21860">MTDKVNVKKLGDKYFVFDAKDVHLLRTKYRVVGALNGTLPQFPLQNTFYGLPLILLPEEVELLVNRGWANIIQKTSKTASITTVMQKPHVTTATNTAVQERKKINATVFDFFWLQGYYITSGIKFGGHFLLYPDDPMCVHSEYIVSVKDKHQDILPLEIIGMGRAATNVKKTFVLAANDQEQVLCYSIEWAGF</sequence>
<evidence type="ECO:0000313" key="9">
    <source>
        <dbReference type="Proteomes" id="UP000054107"/>
    </source>
</evidence>
<dbReference type="OrthoDB" id="48041at2759"/>
<dbReference type="Proteomes" id="UP000054107">
    <property type="component" value="Unassembled WGS sequence"/>
</dbReference>
<dbReference type="Pfam" id="PF26577">
    <property type="entry name" value="TSEN34_N"/>
    <property type="match status" value="1"/>
</dbReference>
<keyword evidence="9" id="KW-1185">Reference proteome</keyword>
<evidence type="ECO:0000256" key="2">
    <source>
        <dbReference type="ARBA" id="ARBA00012573"/>
    </source>
</evidence>
<evidence type="ECO:0000256" key="3">
    <source>
        <dbReference type="ARBA" id="ARBA00022694"/>
    </source>
</evidence>
<reference evidence="8 9" key="1">
    <citation type="submission" date="2014-09" db="EMBL/GenBank/DDBJ databases">
        <authorList>
            <person name="Ellenberger Sabrina"/>
        </authorList>
    </citation>
    <scope>NUCLEOTIDE SEQUENCE [LARGE SCALE GENOMIC DNA]</scope>
    <source>
        <strain evidence="8 9">CBS 412.66</strain>
    </source>
</reference>
<protein>
    <recommendedName>
        <fullName evidence="2">tRNA-intron lyase</fullName>
        <ecNumber evidence="2">4.6.1.16</ecNumber>
    </recommendedName>
</protein>
<evidence type="ECO:0000256" key="5">
    <source>
        <dbReference type="ARBA" id="ARBA00034031"/>
    </source>
</evidence>
<comment type="similarity">
    <text evidence="1">Belongs to the tRNA-intron endonuclease family.</text>
</comment>
<dbReference type="Gene3D" id="3.40.1350.10">
    <property type="match status" value="1"/>
</dbReference>
<proteinExistence type="inferred from homology"/>
<dbReference type="PANTHER" id="PTHR13070:SF0">
    <property type="entry name" value="TRNA-SPLICING ENDONUCLEASE SUBUNIT SEN34"/>
    <property type="match status" value="1"/>
</dbReference>
<dbReference type="GO" id="GO:0003676">
    <property type="term" value="F:nucleic acid binding"/>
    <property type="evidence" value="ECO:0007669"/>
    <property type="project" value="InterPro"/>
</dbReference>
<dbReference type="AlphaFoldDB" id="A0A0B7NA35"/>
<accession>A0A0B7NA35</accession>
<dbReference type="SUPFAM" id="SSF53032">
    <property type="entry name" value="tRNA-intron endonuclease catalytic domain-like"/>
    <property type="match status" value="1"/>
</dbReference>
<dbReference type="EC" id="4.6.1.16" evidence="2"/>
<comment type="catalytic activity">
    <reaction evidence="5">
        <text>pretRNA = a 3'-half-tRNA molecule with a 5'-OH end + a 5'-half-tRNA molecule with a 2',3'-cyclic phosphate end + an intron with a 2',3'-cyclic phosphate and a 5'-hydroxyl terminus.</text>
        <dbReference type="EC" id="4.6.1.16"/>
    </reaction>
</comment>
<evidence type="ECO:0000256" key="1">
    <source>
        <dbReference type="ARBA" id="ARBA00008078"/>
    </source>
</evidence>
<evidence type="ECO:0000259" key="7">
    <source>
        <dbReference type="Pfam" id="PF26577"/>
    </source>
</evidence>
<organism evidence="8 9">
    <name type="scientific">Parasitella parasitica</name>
    <dbReference type="NCBI Taxonomy" id="35722"/>
    <lineage>
        <taxon>Eukaryota</taxon>
        <taxon>Fungi</taxon>
        <taxon>Fungi incertae sedis</taxon>
        <taxon>Mucoromycota</taxon>
        <taxon>Mucoromycotina</taxon>
        <taxon>Mucoromycetes</taxon>
        <taxon>Mucorales</taxon>
        <taxon>Mucorineae</taxon>
        <taxon>Mucoraceae</taxon>
        <taxon>Parasitella</taxon>
    </lineage>
</organism>
<evidence type="ECO:0000259" key="6">
    <source>
        <dbReference type="Pfam" id="PF01974"/>
    </source>
</evidence>
<dbReference type="CDD" id="cd22363">
    <property type="entry name" value="tRNA-intron_lyase_C"/>
    <property type="match status" value="1"/>
</dbReference>